<comment type="caution">
    <text evidence="2">The sequence shown here is derived from an EMBL/GenBank/DDBJ whole genome shotgun (WGS) entry which is preliminary data.</text>
</comment>
<evidence type="ECO:0000256" key="1">
    <source>
        <dbReference type="SAM" id="Phobius"/>
    </source>
</evidence>
<keyword evidence="1" id="KW-0812">Transmembrane</keyword>
<dbReference type="AlphaFoldDB" id="A0ABD1CY23"/>
<proteinExistence type="predicted"/>
<name>A0ABD1CY23_CULPP</name>
<protein>
    <submittedName>
        <fullName evidence="2">Uncharacterized protein</fullName>
    </submittedName>
</protein>
<sequence>MEGETMATTIRATLGKLAMRHFQTLDDLFCCMIFFVSAIAFWYVIAWVVGTVVKLIFPVVVMFVFMVVFNEHYSTVLPKLVKHGTEFFSKVGNRFGIIANLLDYE</sequence>
<dbReference type="Proteomes" id="UP001562425">
    <property type="component" value="Unassembled WGS sequence"/>
</dbReference>
<keyword evidence="1" id="KW-0472">Membrane</keyword>
<reference evidence="2 3" key="1">
    <citation type="submission" date="2024-05" db="EMBL/GenBank/DDBJ databases">
        <title>Culex pipiens pipiens assembly and annotation.</title>
        <authorList>
            <person name="Alout H."/>
            <person name="Durand T."/>
        </authorList>
    </citation>
    <scope>NUCLEOTIDE SEQUENCE [LARGE SCALE GENOMIC DNA]</scope>
    <source>
        <strain evidence="2">HA-2024</strain>
        <tissue evidence="2">Whole body</tissue>
    </source>
</reference>
<gene>
    <name evidence="2" type="ORF">pipiens_013535</name>
</gene>
<accession>A0ABD1CY23</accession>
<evidence type="ECO:0000313" key="2">
    <source>
        <dbReference type="EMBL" id="KAL1381350.1"/>
    </source>
</evidence>
<keyword evidence="1" id="KW-1133">Transmembrane helix</keyword>
<organism evidence="2 3">
    <name type="scientific">Culex pipiens pipiens</name>
    <name type="common">Northern house mosquito</name>
    <dbReference type="NCBI Taxonomy" id="38569"/>
    <lineage>
        <taxon>Eukaryota</taxon>
        <taxon>Metazoa</taxon>
        <taxon>Ecdysozoa</taxon>
        <taxon>Arthropoda</taxon>
        <taxon>Hexapoda</taxon>
        <taxon>Insecta</taxon>
        <taxon>Pterygota</taxon>
        <taxon>Neoptera</taxon>
        <taxon>Endopterygota</taxon>
        <taxon>Diptera</taxon>
        <taxon>Nematocera</taxon>
        <taxon>Culicoidea</taxon>
        <taxon>Culicidae</taxon>
        <taxon>Culicinae</taxon>
        <taxon>Culicini</taxon>
        <taxon>Culex</taxon>
        <taxon>Culex</taxon>
    </lineage>
</organism>
<evidence type="ECO:0000313" key="3">
    <source>
        <dbReference type="Proteomes" id="UP001562425"/>
    </source>
</evidence>
<feature type="transmembrane region" description="Helical" evidence="1">
    <location>
        <begin position="55"/>
        <end position="73"/>
    </location>
</feature>
<feature type="transmembrane region" description="Helical" evidence="1">
    <location>
        <begin position="28"/>
        <end position="49"/>
    </location>
</feature>
<dbReference type="EMBL" id="JBEHCU010008671">
    <property type="protein sequence ID" value="KAL1381350.1"/>
    <property type="molecule type" value="Genomic_DNA"/>
</dbReference>
<keyword evidence="3" id="KW-1185">Reference proteome</keyword>